<dbReference type="Proteomes" id="UP000612362">
    <property type="component" value="Unassembled WGS sequence"/>
</dbReference>
<dbReference type="EMBL" id="BNJF01000002">
    <property type="protein sequence ID" value="GHO46209.1"/>
    <property type="molecule type" value="Genomic_DNA"/>
</dbReference>
<evidence type="ECO:0008006" key="3">
    <source>
        <dbReference type="Google" id="ProtNLM"/>
    </source>
</evidence>
<keyword evidence="2" id="KW-1185">Reference proteome</keyword>
<dbReference type="SUPFAM" id="SSF55961">
    <property type="entry name" value="Bet v1-like"/>
    <property type="match status" value="1"/>
</dbReference>
<dbReference type="RefSeq" id="WP_220195601.1">
    <property type="nucleotide sequence ID" value="NZ_BNJF01000002.1"/>
</dbReference>
<sequence length="153" mass="17480">MQVPEASGWFSVQTSITINAPLERVWEVLTDLEHYGEWNSFVPSMQADLRVGATLTMRVRMRGNLATTSVETITALEPQRLLAWKIRSPAWILRGERFQVIKAINEQTTEYWTQESFTGIVAPLLQVLFARDLQRGFQTMARDLQARAEAARV</sequence>
<gene>
    <name evidence="1" type="ORF">KSX_43720</name>
</gene>
<dbReference type="PANTHER" id="PTHR36166">
    <property type="entry name" value="CHROMOSOME 9, WHOLE GENOME SHOTGUN SEQUENCE"/>
    <property type="match status" value="1"/>
</dbReference>
<proteinExistence type="predicted"/>
<dbReference type="Pfam" id="PF10604">
    <property type="entry name" value="Polyketide_cyc2"/>
    <property type="match status" value="1"/>
</dbReference>
<comment type="caution">
    <text evidence="1">The sequence shown here is derived from an EMBL/GenBank/DDBJ whole genome shotgun (WGS) entry which is preliminary data.</text>
</comment>
<evidence type="ECO:0000313" key="1">
    <source>
        <dbReference type="EMBL" id="GHO46209.1"/>
    </source>
</evidence>
<dbReference type="PANTHER" id="PTHR36166:SF1">
    <property type="entry name" value="SRPBCC DOMAIN-CONTAINING PROTEIN"/>
    <property type="match status" value="1"/>
</dbReference>
<evidence type="ECO:0000313" key="2">
    <source>
        <dbReference type="Proteomes" id="UP000612362"/>
    </source>
</evidence>
<dbReference type="InterPro" id="IPR019587">
    <property type="entry name" value="Polyketide_cyclase/dehydratase"/>
</dbReference>
<protein>
    <recommendedName>
        <fullName evidence="3">SRPBCC domain-containing protein</fullName>
    </recommendedName>
</protein>
<dbReference type="AlphaFoldDB" id="A0A8J3I7N1"/>
<reference evidence="1" key="1">
    <citation type="submission" date="2020-10" db="EMBL/GenBank/DDBJ databases">
        <title>Taxonomic study of unclassified bacteria belonging to the class Ktedonobacteria.</title>
        <authorList>
            <person name="Yabe S."/>
            <person name="Wang C.M."/>
            <person name="Zheng Y."/>
            <person name="Sakai Y."/>
            <person name="Cavaletti L."/>
            <person name="Monciardini P."/>
            <person name="Donadio S."/>
        </authorList>
    </citation>
    <scope>NUCLEOTIDE SEQUENCE</scope>
    <source>
        <strain evidence="1">SOSP1-1</strain>
    </source>
</reference>
<accession>A0A8J3I7N1</accession>
<dbReference type="InterPro" id="IPR023393">
    <property type="entry name" value="START-like_dom_sf"/>
</dbReference>
<dbReference type="CDD" id="cd07822">
    <property type="entry name" value="SRPBCC_4"/>
    <property type="match status" value="1"/>
</dbReference>
<dbReference type="Gene3D" id="3.30.530.20">
    <property type="match status" value="1"/>
</dbReference>
<organism evidence="1 2">
    <name type="scientific">Ktedonospora formicarum</name>
    <dbReference type="NCBI Taxonomy" id="2778364"/>
    <lineage>
        <taxon>Bacteria</taxon>
        <taxon>Bacillati</taxon>
        <taxon>Chloroflexota</taxon>
        <taxon>Ktedonobacteria</taxon>
        <taxon>Ktedonobacterales</taxon>
        <taxon>Ktedonobacteraceae</taxon>
        <taxon>Ktedonospora</taxon>
    </lineage>
</organism>
<name>A0A8J3I7N1_9CHLR</name>